<evidence type="ECO:0000313" key="3">
    <source>
        <dbReference type="Proteomes" id="UP000030747"/>
    </source>
</evidence>
<reference evidence="2" key="2">
    <citation type="submission" date="2013-10" db="EMBL/GenBank/DDBJ databases">
        <authorList>
            <person name="Aslett M."/>
        </authorList>
    </citation>
    <scope>NUCLEOTIDE SEQUENCE [LARGE SCALE GENOMIC DNA]</scope>
    <source>
        <strain evidence="2">Houghton</strain>
    </source>
</reference>
<dbReference type="EMBL" id="HG674123">
    <property type="protein sequence ID" value="CDJ38869.1"/>
    <property type="molecule type" value="Genomic_DNA"/>
</dbReference>
<name>U6KR61_EIMTE</name>
<sequence length="141" mass="14214">MDADGFTAVRRRRGRGPRRPEAVPYEGGGGPQDAAAAAEGALRDAGTAAMENEAAQLLRRVDPVETEAKESDSEAEAIDADGGPPGPPTGAPAGAPPGSPPGGPPGAAGASSRGGPRRKHRGPSAAAEEEKKEEAFIRRLC</sequence>
<evidence type="ECO:0000313" key="2">
    <source>
        <dbReference type="EMBL" id="CDJ38869.1"/>
    </source>
</evidence>
<dbReference type="VEuPathDB" id="ToxoDB:ETH2_0902400"/>
<dbReference type="RefSeq" id="XP_013229624.1">
    <property type="nucleotide sequence ID" value="XM_013374170.1"/>
</dbReference>
<feature type="region of interest" description="Disordered" evidence="1">
    <location>
        <begin position="1"/>
        <end position="141"/>
    </location>
</feature>
<feature type="compositionally biased region" description="Basic and acidic residues" evidence="1">
    <location>
        <begin position="59"/>
        <end position="72"/>
    </location>
</feature>
<protein>
    <submittedName>
        <fullName evidence="2">Uncharacterized protein</fullName>
    </submittedName>
</protein>
<keyword evidence="3" id="KW-1185">Reference proteome</keyword>
<gene>
    <name evidence="2" type="ORF">ETH_00020210</name>
</gene>
<feature type="non-terminal residue" evidence="2">
    <location>
        <position position="141"/>
    </location>
</feature>
<dbReference type="GeneID" id="25253170"/>
<organism evidence="2 3">
    <name type="scientific">Eimeria tenella</name>
    <name type="common">Coccidian parasite</name>
    <dbReference type="NCBI Taxonomy" id="5802"/>
    <lineage>
        <taxon>Eukaryota</taxon>
        <taxon>Sar</taxon>
        <taxon>Alveolata</taxon>
        <taxon>Apicomplexa</taxon>
        <taxon>Conoidasida</taxon>
        <taxon>Coccidia</taxon>
        <taxon>Eucoccidiorida</taxon>
        <taxon>Eimeriorina</taxon>
        <taxon>Eimeriidae</taxon>
        <taxon>Eimeria</taxon>
    </lineage>
</organism>
<feature type="compositionally biased region" description="Low complexity" evidence="1">
    <location>
        <begin position="32"/>
        <end position="49"/>
    </location>
</feature>
<feature type="compositionally biased region" description="Basic and acidic residues" evidence="1">
    <location>
        <begin position="128"/>
        <end position="141"/>
    </location>
</feature>
<evidence type="ECO:0000256" key="1">
    <source>
        <dbReference type="SAM" id="MobiDB-lite"/>
    </source>
</evidence>
<proteinExistence type="predicted"/>
<dbReference type="VEuPathDB" id="ToxoDB:ETH_00020210"/>
<feature type="compositionally biased region" description="Pro residues" evidence="1">
    <location>
        <begin position="84"/>
        <end position="104"/>
    </location>
</feature>
<dbReference type="AlphaFoldDB" id="U6KR61"/>
<accession>U6KR61</accession>
<dbReference type="Proteomes" id="UP000030747">
    <property type="component" value="Unassembled WGS sequence"/>
</dbReference>
<reference evidence="2" key="1">
    <citation type="submission" date="2013-10" db="EMBL/GenBank/DDBJ databases">
        <title>Genomic analysis of the causative agents of coccidiosis in chickens.</title>
        <authorList>
            <person name="Reid A.J."/>
            <person name="Blake D."/>
            <person name="Billington K."/>
            <person name="Browne H."/>
            <person name="Dunn M."/>
            <person name="Hung S."/>
            <person name="Kawahara F."/>
            <person name="Miranda-Saavedra D."/>
            <person name="Mourier T."/>
            <person name="Nagra H."/>
            <person name="Otto T.D."/>
            <person name="Rawlings N."/>
            <person name="Sanchez A."/>
            <person name="Sanders M."/>
            <person name="Subramaniam C."/>
            <person name="Tay Y."/>
            <person name="Dear P."/>
            <person name="Doerig C."/>
            <person name="Gruber A."/>
            <person name="Parkinson J."/>
            <person name="Shirley M."/>
            <person name="Wan K.L."/>
            <person name="Berriman M."/>
            <person name="Tomley F."/>
            <person name="Pain A."/>
        </authorList>
    </citation>
    <scope>NUCLEOTIDE SEQUENCE [LARGE SCALE GENOMIC DNA]</scope>
    <source>
        <strain evidence="2">Houghton</strain>
    </source>
</reference>